<dbReference type="KEGG" id="acht:bsdcttw_44780"/>
<keyword evidence="2" id="KW-1185">Reference proteome</keyword>
<name>A0A7M3SA20_9FIRM</name>
<organism evidence="1 2">
    <name type="scientific">Anaerocolumna chitinilytica</name>
    <dbReference type="NCBI Taxonomy" id="1727145"/>
    <lineage>
        <taxon>Bacteria</taxon>
        <taxon>Bacillati</taxon>
        <taxon>Bacillota</taxon>
        <taxon>Clostridia</taxon>
        <taxon>Lachnospirales</taxon>
        <taxon>Lachnospiraceae</taxon>
        <taxon>Anaerocolumna</taxon>
    </lineage>
</organism>
<sequence>MQTMPGQVQQISISDIPAEWAEAQSFTERDKPEGLRNIGVYSRTFPQGERMFIIYRDLHNELWYESKWKDKKSPV</sequence>
<dbReference type="EMBL" id="AP023368">
    <property type="protein sequence ID" value="BCK01438.1"/>
    <property type="molecule type" value="Genomic_DNA"/>
</dbReference>
<evidence type="ECO:0000313" key="2">
    <source>
        <dbReference type="Proteomes" id="UP000515703"/>
    </source>
</evidence>
<protein>
    <submittedName>
        <fullName evidence="1">Uncharacterized protein</fullName>
    </submittedName>
</protein>
<reference evidence="1 2" key="1">
    <citation type="submission" date="2020-08" db="EMBL/GenBank/DDBJ databases">
        <title>Draft genome sequencing of an Anaerocolumna strain isolated from anoxic soil subjected to BSD treatment.</title>
        <authorList>
            <person name="Uek A."/>
            <person name="Tonouchi A."/>
        </authorList>
    </citation>
    <scope>NUCLEOTIDE SEQUENCE [LARGE SCALE GENOMIC DNA]</scope>
    <source>
        <strain evidence="1 2">CTTW</strain>
    </source>
</reference>
<proteinExistence type="predicted"/>
<dbReference type="AlphaFoldDB" id="A0A7M3SA20"/>
<gene>
    <name evidence="1" type="ORF">bsdcttw_44780</name>
</gene>
<dbReference type="RefSeq" id="WP_185257003.1">
    <property type="nucleotide sequence ID" value="NZ_AP023368.1"/>
</dbReference>
<accession>A0A7M3SA20</accession>
<reference evidence="1 2" key="2">
    <citation type="submission" date="2020-08" db="EMBL/GenBank/DDBJ databases">
        <authorList>
            <person name="Ueki A."/>
            <person name="Tonouchi A."/>
        </authorList>
    </citation>
    <scope>NUCLEOTIDE SEQUENCE [LARGE SCALE GENOMIC DNA]</scope>
    <source>
        <strain evidence="1 2">CTTW</strain>
    </source>
</reference>
<dbReference type="Proteomes" id="UP000515703">
    <property type="component" value="Chromosome"/>
</dbReference>
<evidence type="ECO:0000313" key="1">
    <source>
        <dbReference type="EMBL" id="BCK01438.1"/>
    </source>
</evidence>